<evidence type="ECO:0000313" key="1">
    <source>
        <dbReference type="EMBL" id="QDV81885.1"/>
    </source>
</evidence>
<dbReference type="Proteomes" id="UP000318081">
    <property type="component" value="Chromosome"/>
</dbReference>
<accession>A0ABX5XIT6</accession>
<keyword evidence="2" id="KW-1185">Reference proteome</keyword>
<dbReference type="EMBL" id="CP036432">
    <property type="protein sequence ID" value="QDV81885.1"/>
    <property type="molecule type" value="Genomic_DNA"/>
</dbReference>
<name>A0ABX5XIT6_9BACT</name>
<gene>
    <name evidence="1" type="ORF">TBK1r_08070</name>
</gene>
<reference evidence="1 2" key="1">
    <citation type="submission" date="2019-02" db="EMBL/GenBank/DDBJ databases">
        <title>Deep-cultivation of Planctomycetes and their phenomic and genomic characterization uncovers novel biology.</title>
        <authorList>
            <person name="Wiegand S."/>
            <person name="Jogler M."/>
            <person name="Boedeker C."/>
            <person name="Pinto D."/>
            <person name="Vollmers J."/>
            <person name="Rivas-Marin E."/>
            <person name="Kohn T."/>
            <person name="Peeters S.H."/>
            <person name="Heuer A."/>
            <person name="Rast P."/>
            <person name="Oberbeckmann S."/>
            <person name="Bunk B."/>
            <person name="Jeske O."/>
            <person name="Meyerdierks A."/>
            <person name="Storesund J.E."/>
            <person name="Kallscheuer N."/>
            <person name="Luecker S."/>
            <person name="Lage O.M."/>
            <person name="Pohl T."/>
            <person name="Merkel B.J."/>
            <person name="Hornburger P."/>
            <person name="Mueller R.-W."/>
            <person name="Bruemmer F."/>
            <person name="Labrenz M."/>
            <person name="Spormann A.M."/>
            <person name="Op den Camp H."/>
            <person name="Overmann J."/>
            <person name="Amann R."/>
            <person name="Jetten M.S.M."/>
            <person name="Mascher T."/>
            <person name="Medema M.H."/>
            <person name="Devos D.P."/>
            <person name="Kaster A.-K."/>
            <person name="Ovreas L."/>
            <person name="Rohde M."/>
            <person name="Galperin M.Y."/>
            <person name="Jogler C."/>
        </authorList>
    </citation>
    <scope>NUCLEOTIDE SEQUENCE [LARGE SCALE GENOMIC DNA]</scope>
    <source>
        <strain evidence="1 2">TBK1r</strain>
    </source>
</reference>
<protein>
    <submittedName>
        <fullName evidence="1">Uncharacterized protein</fullName>
    </submittedName>
</protein>
<evidence type="ECO:0000313" key="2">
    <source>
        <dbReference type="Proteomes" id="UP000318081"/>
    </source>
</evidence>
<proteinExistence type="predicted"/>
<sequence length="94" mass="10371">MFRELFGNLNRKRFVQSALDIDCGKFNKLRIAIGGKFVSLTGKVGVFRVSLRTNGNIFTCGHRHGTSDQTSNASDHDVVVCRVSRSNANNQAGR</sequence>
<organism evidence="1 2">
    <name type="scientific">Stieleria magnilauensis</name>
    <dbReference type="NCBI Taxonomy" id="2527963"/>
    <lineage>
        <taxon>Bacteria</taxon>
        <taxon>Pseudomonadati</taxon>
        <taxon>Planctomycetota</taxon>
        <taxon>Planctomycetia</taxon>
        <taxon>Pirellulales</taxon>
        <taxon>Pirellulaceae</taxon>
        <taxon>Stieleria</taxon>
    </lineage>
</organism>